<proteinExistence type="predicted"/>
<name>L9ZKF1_9EURY</name>
<dbReference type="Proteomes" id="UP000011648">
    <property type="component" value="Unassembled WGS sequence"/>
</dbReference>
<dbReference type="EMBL" id="AOIL01000067">
    <property type="protein sequence ID" value="ELY85678.1"/>
    <property type="molecule type" value="Genomic_DNA"/>
</dbReference>
<sequence length="66" mass="7496">MTFEFLALVIGQLAADFEMPVGRSRIRSLPIQIVPPADETGRADEQQYVRRPVFRTDEGFGEREKG</sequence>
<evidence type="ECO:0000313" key="2">
    <source>
        <dbReference type="Proteomes" id="UP000011648"/>
    </source>
</evidence>
<keyword evidence="2" id="KW-1185">Reference proteome</keyword>
<evidence type="ECO:0000313" key="1">
    <source>
        <dbReference type="EMBL" id="ELY85678.1"/>
    </source>
</evidence>
<reference evidence="1 2" key="1">
    <citation type="journal article" date="2014" name="PLoS Genet.">
        <title>Phylogenetically driven sequencing of extremely halophilic archaea reveals strategies for static and dynamic osmo-response.</title>
        <authorList>
            <person name="Becker E.A."/>
            <person name="Seitzer P.M."/>
            <person name="Tritt A."/>
            <person name="Larsen D."/>
            <person name="Krusor M."/>
            <person name="Yao A.I."/>
            <person name="Wu D."/>
            <person name="Madern D."/>
            <person name="Eisen J.A."/>
            <person name="Darling A.E."/>
            <person name="Facciotti M.T."/>
        </authorList>
    </citation>
    <scope>NUCLEOTIDE SEQUENCE [LARGE SCALE GENOMIC DNA]</scope>
    <source>
        <strain evidence="1 2">DSM 12281</strain>
    </source>
</reference>
<accession>L9ZKF1</accession>
<dbReference type="AlphaFoldDB" id="L9ZKF1"/>
<organism evidence="1 2">
    <name type="scientific">Natrialba taiwanensis DSM 12281</name>
    <dbReference type="NCBI Taxonomy" id="1230458"/>
    <lineage>
        <taxon>Archaea</taxon>
        <taxon>Methanobacteriati</taxon>
        <taxon>Methanobacteriota</taxon>
        <taxon>Stenosarchaea group</taxon>
        <taxon>Halobacteria</taxon>
        <taxon>Halobacteriales</taxon>
        <taxon>Natrialbaceae</taxon>
        <taxon>Natrialba</taxon>
    </lineage>
</organism>
<dbReference type="PATRIC" id="fig|1230458.4.peg.4070"/>
<gene>
    <name evidence="1" type="ORF">C484_20217</name>
</gene>
<protein>
    <submittedName>
        <fullName evidence="1">Uncharacterized protein</fullName>
    </submittedName>
</protein>
<comment type="caution">
    <text evidence="1">The sequence shown here is derived from an EMBL/GenBank/DDBJ whole genome shotgun (WGS) entry which is preliminary data.</text>
</comment>